<dbReference type="Pfam" id="PF00977">
    <property type="entry name" value="His_biosynth"/>
    <property type="match status" value="2"/>
</dbReference>
<gene>
    <name evidence="6" type="ORF">U0C82_02935</name>
</gene>
<dbReference type="CDD" id="cd04723">
    <property type="entry name" value="HisA_HisF"/>
    <property type="match status" value="1"/>
</dbReference>
<sequence length="237" mass="24070">MRLIPVLDLKEGLVVRGKGGDRESYRPIETPLAPSAEPIDVAAGLLEASGATTLYIADLDAIMHGRAQADVLTCLIATFPTVTFWIDAGFRSLAEAHAFGVSLRLGEDENRIVPVLGSETLGQLGDLSMSGGAGIASGASRSVLSLDFDGAGFRGPSGLLDRSDLWPDDIIVMTLAKVGSNAGPDLGRLRQIGANAGSRNVFAAGGVRGPEDLAALQGAGVAGALVASALHGGSLAG</sequence>
<comment type="caution">
    <text evidence="6">The sequence shown here is derived from an EMBL/GenBank/DDBJ whole genome shotgun (WGS) entry which is preliminary data.</text>
</comment>
<keyword evidence="3 5" id="KW-0368">Histidine biosynthesis</keyword>
<protein>
    <submittedName>
        <fullName evidence="6">HisA/HisF-related TIM barrel protein</fullName>
    </submittedName>
</protein>
<name>A0ABU5HY96_9HYPH</name>
<evidence type="ECO:0000256" key="3">
    <source>
        <dbReference type="ARBA" id="ARBA00023102"/>
    </source>
</evidence>
<reference evidence="6 7" key="1">
    <citation type="submission" date="2023-12" db="EMBL/GenBank/DDBJ databases">
        <title>Description of Novel Strain Fulvimarina sp. 2208YS6-2-32 isolated from Uroteuthis (Photololigo) edulis.</title>
        <authorList>
            <person name="Park J.-S."/>
        </authorList>
    </citation>
    <scope>NUCLEOTIDE SEQUENCE [LARGE SCALE GENOMIC DNA]</scope>
    <source>
        <strain evidence="6 7">2208YS6-2-32</strain>
    </source>
</reference>
<dbReference type="Gene3D" id="3.20.20.70">
    <property type="entry name" value="Aldolase class I"/>
    <property type="match status" value="1"/>
</dbReference>
<evidence type="ECO:0000256" key="5">
    <source>
        <dbReference type="RuleBase" id="RU003657"/>
    </source>
</evidence>
<comment type="pathway">
    <text evidence="4">Amino-acid biosynthesis.</text>
</comment>
<dbReference type="EMBL" id="JAXLPB010000001">
    <property type="protein sequence ID" value="MDY8108104.1"/>
    <property type="molecule type" value="Genomic_DNA"/>
</dbReference>
<comment type="similarity">
    <text evidence="1 5">Belongs to the HisA/HisF family.</text>
</comment>
<evidence type="ECO:0000313" key="7">
    <source>
        <dbReference type="Proteomes" id="UP001294412"/>
    </source>
</evidence>
<dbReference type="PANTHER" id="PTHR43090">
    <property type="entry name" value="1-(5-PHOSPHORIBOSYL)-5-[(5-PHOSPHORIBOSYLAMINO)METHYLIDENEAMINO] IMIDAZOLE-4-CARBOXAMIDE ISOMERASE"/>
    <property type="match status" value="1"/>
</dbReference>
<organism evidence="6 7">
    <name type="scientific">Fulvimarina uroteuthidis</name>
    <dbReference type="NCBI Taxonomy" id="3098149"/>
    <lineage>
        <taxon>Bacteria</taxon>
        <taxon>Pseudomonadati</taxon>
        <taxon>Pseudomonadota</taxon>
        <taxon>Alphaproteobacteria</taxon>
        <taxon>Hyphomicrobiales</taxon>
        <taxon>Aurantimonadaceae</taxon>
        <taxon>Fulvimarina</taxon>
    </lineage>
</organism>
<accession>A0ABU5HY96</accession>
<dbReference type="SUPFAM" id="SSF51366">
    <property type="entry name" value="Ribulose-phoshate binding barrel"/>
    <property type="match status" value="1"/>
</dbReference>
<keyword evidence="7" id="KW-1185">Reference proteome</keyword>
<dbReference type="Proteomes" id="UP001294412">
    <property type="component" value="Unassembled WGS sequence"/>
</dbReference>
<dbReference type="PANTHER" id="PTHR43090:SF2">
    <property type="entry name" value="1-(5-PHOSPHORIBOSYL)-5-[(5-PHOSPHORIBOSYLAMINO)METHYLIDENEAMINO] IMIDAZOLE-4-CARBOXAMIDE ISOMERASE"/>
    <property type="match status" value="1"/>
</dbReference>
<evidence type="ECO:0000256" key="2">
    <source>
        <dbReference type="ARBA" id="ARBA00022605"/>
    </source>
</evidence>
<keyword evidence="2 5" id="KW-0028">Amino-acid biosynthesis</keyword>
<dbReference type="InterPro" id="IPR011060">
    <property type="entry name" value="RibuloseP-bd_barrel"/>
</dbReference>
<evidence type="ECO:0000256" key="4">
    <source>
        <dbReference type="ARBA" id="ARBA00029440"/>
    </source>
</evidence>
<dbReference type="InterPro" id="IPR006062">
    <property type="entry name" value="His_biosynth"/>
</dbReference>
<evidence type="ECO:0000256" key="1">
    <source>
        <dbReference type="ARBA" id="ARBA00009667"/>
    </source>
</evidence>
<proteinExistence type="inferred from homology"/>
<evidence type="ECO:0000313" key="6">
    <source>
        <dbReference type="EMBL" id="MDY8108104.1"/>
    </source>
</evidence>
<dbReference type="InterPro" id="IPR044524">
    <property type="entry name" value="Isoase_HisA-like"/>
</dbReference>
<dbReference type="InterPro" id="IPR013785">
    <property type="entry name" value="Aldolase_TIM"/>
</dbReference>
<dbReference type="RefSeq" id="WP_322185551.1">
    <property type="nucleotide sequence ID" value="NZ_JAXLPB010000001.1"/>
</dbReference>